<proteinExistence type="predicted"/>
<keyword evidence="1" id="KW-0472">Membrane</keyword>
<keyword evidence="1" id="KW-1133">Transmembrane helix</keyword>
<name>A0ABQ4BKH1_9ACTN</name>
<evidence type="ECO:0000313" key="2">
    <source>
        <dbReference type="EMBL" id="GIE71177.1"/>
    </source>
</evidence>
<feature type="transmembrane region" description="Helical" evidence="1">
    <location>
        <begin position="44"/>
        <end position="68"/>
    </location>
</feature>
<evidence type="ECO:0000313" key="3">
    <source>
        <dbReference type="Proteomes" id="UP000624709"/>
    </source>
</evidence>
<organism evidence="2 3">
    <name type="scientific">Actinoplanes palleronii</name>
    <dbReference type="NCBI Taxonomy" id="113570"/>
    <lineage>
        <taxon>Bacteria</taxon>
        <taxon>Bacillati</taxon>
        <taxon>Actinomycetota</taxon>
        <taxon>Actinomycetes</taxon>
        <taxon>Micromonosporales</taxon>
        <taxon>Micromonosporaceae</taxon>
        <taxon>Actinoplanes</taxon>
    </lineage>
</organism>
<keyword evidence="1" id="KW-0812">Transmembrane</keyword>
<protein>
    <submittedName>
        <fullName evidence="2">Uncharacterized protein</fullName>
    </submittedName>
</protein>
<sequence length="142" mass="15670">MRSVVVQAPDGSTWQVFRRRVAWRPWLPRRVSKMLFLPDAGDNIIGLLALVLSLICVVLVSPVLLWYWAWWLCSLAATPFVASARKNGSQPTPVVARPRSDARREYLGHAPGFAAAENLVLQVAHEIRTSGHPHSLQAAGLG</sequence>
<dbReference type="Proteomes" id="UP000624709">
    <property type="component" value="Unassembled WGS sequence"/>
</dbReference>
<dbReference type="RefSeq" id="WP_203829074.1">
    <property type="nucleotide sequence ID" value="NZ_BAAATY010000038.1"/>
</dbReference>
<gene>
    <name evidence="2" type="ORF">Apa02nite_072850</name>
</gene>
<dbReference type="EMBL" id="BOMS01000120">
    <property type="protein sequence ID" value="GIE71177.1"/>
    <property type="molecule type" value="Genomic_DNA"/>
</dbReference>
<accession>A0ABQ4BKH1</accession>
<evidence type="ECO:0000256" key="1">
    <source>
        <dbReference type="SAM" id="Phobius"/>
    </source>
</evidence>
<comment type="caution">
    <text evidence="2">The sequence shown here is derived from an EMBL/GenBank/DDBJ whole genome shotgun (WGS) entry which is preliminary data.</text>
</comment>
<keyword evidence="3" id="KW-1185">Reference proteome</keyword>
<reference evidence="2 3" key="1">
    <citation type="submission" date="2021-01" db="EMBL/GenBank/DDBJ databases">
        <title>Whole genome shotgun sequence of Actinoplanes palleronii NBRC 14916.</title>
        <authorList>
            <person name="Komaki H."/>
            <person name="Tamura T."/>
        </authorList>
    </citation>
    <scope>NUCLEOTIDE SEQUENCE [LARGE SCALE GENOMIC DNA]</scope>
    <source>
        <strain evidence="2 3">NBRC 14916</strain>
    </source>
</reference>